<dbReference type="NCBIfam" id="TIGR00191">
    <property type="entry name" value="thrB"/>
    <property type="match status" value="1"/>
</dbReference>
<keyword evidence="8 13" id="KW-0547">Nucleotide-binding</keyword>
<evidence type="ECO:0000256" key="8">
    <source>
        <dbReference type="ARBA" id="ARBA00022741"/>
    </source>
</evidence>
<dbReference type="InterPro" id="IPR000870">
    <property type="entry name" value="Homoserine_kinase"/>
</dbReference>
<evidence type="ECO:0000256" key="5">
    <source>
        <dbReference type="ARBA" id="ARBA00022605"/>
    </source>
</evidence>
<evidence type="ECO:0000256" key="6">
    <source>
        <dbReference type="ARBA" id="ARBA00022679"/>
    </source>
</evidence>
<dbReference type="Gene3D" id="3.30.230.10">
    <property type="match status" value="1"/>
</dbReference>
<dbReference type="InterPro" id="IPR014721">
    <property type="entry name" value="Ribsml_uS5_D2-typ_fold_subgr"/>
</dbReference>
<keyword evidence="13" id="KW-0963">Cytoplasm</keyword>
<comment type="catalytic activity">
    <reaction evidence="11 13">
        <text>L-homoserine + ATP = O-phospho-L-homoserine + ADP + H(+)</text>
        <dbReference type="Rhea" id="RHEA:13985"/>
        <dbReference type="ChEBI" id="CHEBI:15378"/>
        <dbReference type="ChEBI" id="CHEBI:30616"/>
        <dbReference type="ChEBI" id="CHEBI:57476"/>
        <dbReference type="ChEBI" id="CHEBI:57590"/>
        <dbReference type="ChEBI" id="CHEBI:456216"/>
        <dbReference type="EC" id="2.7.1.39"/>
    </reaction>
</comment>
<dbReference type="Pfam" id="PF08544">
    <property type="entry name" value="GHMP_kinases_C"/>
    <property type="match status" value="1"/>
</dbReference>
<evidence type="ECO:0000259" key="14">
    <source>
        <dbReference type="Pfam" id="PF00288"/>
    </source>
</evidence>
<keyword evidence="17" id="KW-1185">Reference proteome</keyword>
<keyword evidence="7 13" id="KW-0791">Threonine biosynthesis</keyword>
<dbReference type="Pfam" id="PF00288">
    <property type="entry name" value="GHMP_kinases_N"/>
    <property type="match status" value="1"/>
</dbReference>
<dbReference type="InterPro" id="IPR013750">
    <property type="entry name" value="GHMP_kinase_C_dom"/>
</dbReference>
<evidence type="ECO:0000256" key="4">
    <source>
        <dbReference type="ARBA" id="ARBA00017858"/>
    </source>
</evidence>
<dbReference type="HAMAP" id="MF_00384">
    <property type="entry name" value="Homoser_kinase"/>
    <property type="match status" value="1"/>
</dbReference>
<dbReference type="PANTHER" id="PTHR20861:SF1">
    <property type="entry name" value="HOMOSERINE KINASE"/>
    <property type="match status" value="1"/>
</dbReference>
<evidence type="ECO:0000313" key="17">
    <source>
        <dbReference type="Proteomes" id="UP000198625"/>
    </source>
</evidence>
<comment type="function">
    <text evidence="12 13">Catalyzes the ATP-dependent phosphorylation of L-homoserine to L-homoserine phosphate.</text>
</comment>
<evidence type="ECO:0000256" key="9">
    <source>
        <dbReference type="ARBA" id="ARBA00022777"/>
    </source>
</evidence>
<evidence type="ECO:0000256" key="13">
    <source>
        <dbReference type="HAMAP-Rule" id="MF_00384"/>
    </source>
</evidence>
<dbReference type="EC" id="2.7.1.39" evidence="3 13"/>
<evidence type="ECO:0000256" key="2">
    <source>
        <dbReference type="ARBA" id="ARBA00007370"/>
    </source>
</evidence>
<comment type="pathway">
    <text evidence="1 13">Amino-acid biosynthesis; L-threonine biosynthesis; L-threonine from L-aspartate: step 4/5.</text>
</comment>
<feature type="binding site" evidence="13">
    <location>
        <begin position="82"/>
        <end position="92"/>
    </location>
    <ligand>
        <name>ATP</name>
        <dbReference type="ChEBI" id="CHEBI:30616"/>
    </ligand>
</feature>
<dbReference type="PIRSF" id="PIRSF000676">
    <property type="entry name" value="Homoser_kin"/>
    <property type="match status" value="1"/>
</dbReference>
<keyword evidence="5 13" id="KW-0028">Amino-acid biosynthesis</keyword>
<reference evidence="16 17" key="1">
    <citation type="submission" date="2016-10" db="EMBL/GenBank/DDBJ databases">
        <authorList>
            <person name="de Groot N.N."/>
        </authorList>
    </citation>
    <scope>NUCLEOTIDE SEQUENCE [LARGE SCALE GENOMIC DNA]</scope>
    <source>
        <strain evidence="16 17">DSM 21650</strain>
    </source>
</reference>
<dbReference type="InterPro" id="IPR036554">
    <property type="entry name" value="GHMP_kinase_C_sf"/>
</dbReference>
<dbReference type="RefSeq" id="WP_091731421.1">
    <property type="nucleotide sequence ID" value="NZ_FNQE01000026.1"/>
</dbReference>
<evidence type="ECO:0000259" key="15">
    <source>
        <dbReference type="Pfam" id="PF08544"/>
    </source>
</evidence>
<dbReference type="UniPathway" id="UPA00050">
    <property type="reaction ID" value="UER00064"/>
</dbReference>
<dbReference type="Gene3D" id="3.30.70.890">
    <property type="entry name" value="GHMP kinase, C-terminal domain"/>
    <property type="match status" value="1"/>
</dbReference>
<dbReference type="InterPro" id="IPR006204">
    <property type="entry name" value="GHMP_kinase_N_dom"/>
</dbReference>
<dbReference type="PROSITE" id="PS00627">
    <property type="entry name" value="GHMP_KINASES_ATP"/>
    <property type="match status" value="1"/>
</dbReference>
<evidence type="ECO:0000256" key="7">
    <source>
        <dbReference type="ARBA" id="ARBA00022697"/>
    </source>
</evidence>
<protein>
    <recommendedName>
        <fullName evidence="4 13">Homoserine kinase</fullName>
        <shortName evidence="13">HK</shortName>
        <shortName evidence="13">HSK</shortName>
        <ecNumber evidence="3 13">2.7.1.39</ecNumber>
    </recommendedName>
</protein>
<dbReference type="OrthoDB" id="9769912at2"/>
<gene>
    <name evidence="13" type="primary">thrB</name>
    <name evidence="16" type="ORF">SAMN05660462_02319</name>
</gene>
<dbReference type="GO" id="GO:0005737">
    <property type="term" value="C:cytoplasm"/>
    <property type="evidence" value="ECO:0007669"/>
    <property type="project" value="UniProtKB-SubCell"/>
</dbReference>
<feature type="domain" description="GHMP kinase N-terminal" evidence="14">
    <location>
        <begin position="53"/>
        <end position="135"/>
    </location>
</feature>
<keyword evidence="10 13" id="KW-0067">ATP-binding</keyword>
<sequence>MINVKVPATSANLGPGFDTLGLALSLYNRFSFIETSEGLEINGCKNYHANENNLVYTSMLKTFDIIGYRPRGIRIEADTDIPISRGLGSSATCILGGVIGANKLANSPLSKDEILEIATGIEGHPDNIAPALFGGLVASVVDNNKIYYNKINIANGIKFVALIPDFTLSTSSAREVLPKNISYEDGVYNVGRVALLLSAFSNGRFDLLKTSLEDRLHQPYRGKLIFGFDDIIDKCYNLGCLGAYISGAGPTLMAIVYKVDGDFKVKIKEYLNSNNYNWDVKELYLDFNGAIEY</sequence>
<dbReference type="GO" id="GO:0004413">
    <property type="term" value="F:homoserine kinase activity"/>
    <property type="evidence" value="ECO:0007669"/>
    <property type="project" value="UniProtKB-UniRule"/>
</dbReference>
<keyword evidence="6 13" id="KW-0808">Transferase</keyword>
<evidence type="ECO:0000256" key="1">
    <source>
        <dbReference type="ARBA" id="ARBA00005015"/>
    </source>
</evidence>
<keyword evidence="9 13" id="KW-0418">Kinase</keyword>
<evidence type="ECO:0000256" key="12">
    <source>
        <dbReference type="ARBA" id="ARBA00049954"/>
    </source>
</evidence>
<dbReference type="AlphaFoldDB" id="A0A1H3RBS2"/>
<evidence type="ECO:0000256" key="10">
    <source>
        <dbReference type="ARBA" id="ARBA00022840"/>
    </source>
</evidence>
<dbReference type="SUPFAM" id="SSF54211">
    <property type="entry name" value="Ribosomal protein S5 domain 2-like"/>
    <property type="match status" value="1"/>
</dbReference>
<dbReference type="PANTHER" id="PTHR20861">
    <property type="entry name" value="HOMOSERINE/4-DIPHOSPHOCYTIDYL-2-C-METHYL-D-ERYTHRITOL KINASE"/>
    <property type="match status" value="1"/>
</dbReference>
<name>A0A1H3RBS2_9FIRM</name>
<dbReference type="GO" id="GO:0005524">
    <property type="term" value="F:ATP binding"/>
    <property type="evidence" value="ECO:0007669"/>
    <property type="project" value="UniProtKB-UniRule"/>
</dbReference>
<proteinExistence type="inferred from homology"/>
<dbReference type="InterPro" id="IPR006203">
    <property type="entry name" value="GHMP_knse_ATP-bd_CS"/>
</dbReference>
<comment type="similarity">
    <text evidence="2 13">Belongs to the GHMP kinase family. Homoserine kinase subfamily.</text>
</comment>
<feature type="domain" description="GHMP kinase C-terminal" evidence="15">
    <location>
        <begin position="197"/>
        <end position="259"/>
    </location>
</feature>
<dbReference type="GO" id="GO:0009088">
    <property type="term" value="P:threonine biosynthetic process"/>
    <property type="evidence" value="ECO:0007669"/>
    <property type="project" value="UniProtKB-UniRule"/>
</dbReference>
<dbReference type="SUPFAM" id="SSF55060">
    <property type="entry name" value="GHMP Kinase, C-terminal domain"/>
    <property type="match status" value="1"/>
</dbReference>
<evidence type="ECO:0000313" key="16">
    <source>
        <dbReference type="EMBL" id="SDZ23204.1"/>
    </source>
</evidence>
<evidence type="ECO:0000256" key="11">
    <source>
        <dbReference type="ARBA" id="ARBA00049375"/>
    </source>
</evidence>
<dbReference type="Proteomes" id="UP000198625">
    <property type="component" value="Unassembled WGS sequence"/>
</dbReference>
<evidence type="ECO:0000256" key="3">
    <source>
        <dbReference type="ARBA" id="ARBA00012078"/>
    </source>
</evidence>
<dbReference type="InterPro" id="IPR020568">
    <property type="entry name" value="Ribosomal_Su5_D2-typ_SF"/>
</dbReference>
<dbReference type="EMBL" id="FNQE01000026">
    <property type="protein sequence ID" value="SDZ23204.1"/>
    <property type="molecule type" value="Genomic_DNA"/>
</dbReference>
<accession>A0A1H3RBS2</accession>
<dbReference type="STRING" id="415015.SAMN05660462_02319"/>
<comment type="subcellular location">
    <subcellularLocation>
        <location evidence="13">Cytoplasm</location>
    </subcellularLocation>
</comment>
<organism evidence="16 17">
    <name type="scientific">Proteiniborus ethanoligenes</name>
    <dbReference type="NCBI Taxonomy" id="415015"/>
    <lineage>
        <taxon>Bacteria</taxon>
        <taxon>Bacillati</taxon>
        <taxon>Bacillota</taxon>
        <taxon>Clostridia</taxon>
        <taxon>Eubacteriales</taxon>
        <taxon>Proteiniborus</taxon>
    </lineage>
</organism>
<dbReference type="PRINTS" id="PR00958">
    <property type="entry name" value="HOMSERKINASE"/>
</dbReference>